<reference evidence="3" key="1">
    <citation type="submission" date="2017-09" db="EMBL/GenBank/DDBJ databases">
        <title>Depth-based differentiation of microbial function through sediment-hosted aquifers and enrichment of novel symbionts in the deep terrestrial subsurface.</title>
        <authorList>
            <person name="Probst A.J."/>
            <person name="Ladd B."/>
            <person name="Jarett J.K."/>
            <person name="Geller-Mcgrath D.E."/>
            <person name="Sieber C.M.K."/>
            <person name="Emerson J.B."/>
            <person name="Anantharaman K."/>
            <person name="Thomas B.C."/>
            <person name="Malmstrom R."/>
            <person name="Stieglmeier M."/>
            <person name="Klingl A."/>
            <person name="Woyke T."/>
            <person name="Ryan C.M."/>
            <person name="Banfield J.F."/>
        </authorList>
    </citation>
    <scope>NUCLEOTIDE SEQUENCE [LARGE SCALE GENOMIC DNA]</scope>
</reference>
<dbReference type="Gene3D" id="3.40.50.720">
    <property type="entry name" value="NAD(P)-binding Rossmann-like Domain"/>
    <property type="match status" value="1"/>
</dbReference>
<comment type="caution">
    <text evidence="2">The sequence shown here is derived from an EMBL/GenBank/DDBJ whole genome shotgun (WGS) entry which is preliminary data.</text>
</comment>
<organism evidence="2 3">
    <name type="scientific">Candidatus Niyogibacteria bacterium CG10_big_fil_rev_8_21_14_0_10_46_36</name>
    <dbReference type="NCBI Taxonomy" id="1974726"/>
    <lineage>
        <taxon>Bacteria</taxon>
        <taxon>Candidatus Niyogiibacteriota</taxon>
    </lineage>
</organism>
<evidence type="ECO:0000313" key="2">
    <source>
        <dbReference type="EMBL" id="PIR69961.1"/>
    </source>
</evidence>
<dbReference type="Proteomes" id="UP000231503">
    <property type="component" value="Unassembled WGS sequence"/>
</dbReference>
<evidence type="ECO:0000259" key="1">
    <source>
        <dbReference type="Pfam" id="PF01370"/>
    </source>
</evidence>
<dbReference type="InterPro" id="IPR050177">
    <property type="entry name" value="Lipid_A_modif_metabolic_enz"/>
</dbReference>
<sequence>MSTYKTHVLVTGGAGYIGSILVPALLKEGYKVTVIDVCLYGQASLLDVMHEKVLHVVYGDVRNEQLIAKHIRNADIIIPLAALVGAPLCERLPLESQAVNVDAIQTILRLRSRGQSILFPTTNSGYGIGEEGIHCTEETPLRPVSLYGRQKVEAERLILESGDAITFRFATAFGISPRMRLDLLVNDFVYRAVRDRYIVLFEAGFKRNYVHVRDIARAFLHAIAHFDDMKDEPYNVGLSNANLSKRELCEEIKKQVSDLYVAESDINEDEDKRNYIVSNAKIEHTGFYPEICLQEGISELIKGYQFIRNEIFSNV</sequence>
<dbReference type="Pfam" id="PF01370">
    <property type="entry name" value="Epimerase"/>
    <property type="match status" value="1"/>
</dbReference>
<proteinExistence type="predicted"/>
<feature type="domain" description="NAD-dependent epimerase/dehydratase" evidence="1">
    <location>
        <begin position="8"/>
        <end position="237"/>
    </location>
</feature>
<dbReference type="PANTHER" id="PTHR43245:SF23">
    <property type="entry name" value="NAD(P)-BINDING DOMAIN-CONTAINING PROTEIN"/>
    <property type="match status" value="1"/>
</dbReference>
<dbReference type="InterPro" id="IPR001509">
    <property type="entry name" value="Epimerase_deHydtase"/>
</dbReference>
<accession>A0A2H0TEJ0</accession>
<protein>
    <recommendedName>
        <fullName evidence="1">NAD-dependent epimerase/dehydratase domain-containing protein</fullName>
    </recommendedName>
</protein>
<name>A0A2H0TEJ0_9BACT</name>
<dbReference type="CDD" id="cd08946">
    <property type="entry name" value="SDR_e"/>
    <property type="match status" value="1"/>
</dbReference>
<evidence type="ECO:0000313" key="3">
    <source>
        <dbReference type="Proteomes" id="UP000231503"/>
    </source>
</evidence>
<dbReference type="InterPro" id="IPR036291">
    <property type="entry name" value="NAD(P)-bd_dom_sf"/>
</dbReference>
<dbReference type="EMBL" id="PFCO01000001">
    <property type="protein sequence ID" value="PIR69961.1"/>
    <property type="molecule type" value="Genomic_DNA"/>
</dbReference>
<dbReference type="SUPFAM" id="SSF51735">
    <property type="entry name" value="NAD(P)-binding Rossmann-fold domains"/>
    <property type="match status" value="1"/>
</dbReference>
<gene>
    <name evidence="2" type="ORF">COU47_00825</name>
</gene>
<dbReference type="PANTHER" id="PTHR43245">
    <property type="entry name" value="BIFUNCTIONAL POLYMYXIN RESISTANCE PROTEIN ARNA"/>
    <property type="match status" value="1"/>
</dbReference>
<dbReference type="AlphaFoldDB" id="A0A2H0TEJ0"/>